<proteinExistence type="predicted"/>
<name>A0ABR6YBN7_9BURK</name>
<reference evidence="1 2" key="1">
    <citation type="submission" date="2020-08" db="EMBL/GenBank/DDBJ databases">
        <title>Novel species isolated from subtropical streams in China.</title>
        <authorList>
            <person name="Lu H."/>
        </authorList>
    </citation>
    <scope>NUCLEOTIDE SEQUENCE [LARGE SCALE GENOMIC DNA]</scope>
    <source>
        <strain evidence="1 2">LX15W</strain>
    </source>
</reference>
<sequence length="130" mass="14854">MQRGYYLHPHRFPMNAEGAFYTLGMQFKDGTWCGECMSCGTPEKEAPTLLASFSDECSDTYFIRQPETDQEVVIACNALNVCCVNALRYAGHDPKILALLDPSVCDHPTFFSRFSLFRFFIRLRYWGLGT</sequence>
<gene>
    <name evidence="1" type="ORF">H8K55_10610</name>
</gene>
<organism evidence="1 2">
    <name type="scientific">Undibacterium flavidum</name>
    <dbReference type="NCBI Taxonomy" id="2762297"/>
    <lineage>
        <taxon>Bacteria</taxon>
        <taxon>Pseudomonadati</taxon>
        <taxon>Pseudomonadota</taxon>
        <taxon>Betaproteobacteria</taxon>
        <taxon>Burkholderiales</taxon>
        <taxon>Oxalobacteraceae</taxon>
        <taxon>Undibacterium</taxon>
    </lineage>
</organism>
<evidence type="ECO:0000313" key="2">
    <source>
        <dbReference type="Proteomes" id="UP000624279"/>
    </source>
</evidence>
<dbReference type="EMBL" id="JACOGA010000009">
    <property type="protein sequence ID" value="MBC3874045.1"/>
    <property type="molecule type" value="Genomic_DNA"/>
</dbReference>
<dbReference type="RefSeq" id="WP_186942082.1">
    <property type="nucleotide sequence ID" value="NZ_JACOGA010000009.1"/>
</dbReference>
<protein>
    <submittedName>
        <fullName evidence="1">Uncharacterized protein</fullName>
    </submittedName>
</protein>
<accession>A0ABR6YBN7</accession>
<keyword evidence="2" id="KW-1185">Reference proteome</keyword>
<comment type="caution">
    <text evidence="1">The sequence shown here is derived from an EMBL/GenBank/DDBJ whole genome shotgun (WGS) entry which is preliminary data.</text>
</comment>
<dbReference type="Proteomes" id="UP000624279">
    <property type="component" value="Unassembled WGS sequence"/>
</dbReference>
<evidence type="ECO:0000313" key="1">
    <source>
        <dbReference type="EMBL" id="MBC3874045.1"/>
    </source>
</evidence>